<dbReference type="EMBL" id="CAJVPI010001570">
    <property type="protein sequence ID" value="CAG8618850.1"/>
    <property type="molecule type" value="Genomic_DNA"/>
</dbReference>
<feature type="coiled-coil region" evidence="1">
    <location>
        <begin position="85"/>
        <end position="161"/>
    </location>
</feature>
<proteinExistence type="predicted"/>
<name>A0A9N9CXL6_9GLOM</name>
<dbReference type="AlphaFoldDB" id="A0A9N9CXL6"/>
<sequence length="582" mass="67376">KPYQDRNSKELYAFNIRQAKTLWIQLIEPGLRFDQLFTEGEFREALSNFEQQLRQICIESPEAIEALKYYKENYYKSAIDTLTNLNVFNDKLADEMKERQKLHEQYLDLAKKEMELNNKLEERDQQMQTIRETLDAKSAEIQRAIEQQHVAEVNMERLKAENQRVINDVRIKHAEDMARLQSQLHAARNSGGGSPIQLVRYEKKDSDEFGKIHVVPEALEILQRIKEPVAVIASARTEEESHVEWLGFSLSATNRLSILQLFRFANALHGRHDGFELGAQANGCTRGIYMWDIPFDYEDKRVIVLDTEGIDDPKQEAEWATKLFILCLVLSSSFIYNINGVVGSGDIGKLRLMRDLSRYIQPPEYLPHLKVVLKLTVLSPTSTAAEGIKKLFKEFSVFALPHPGIGGKRLQQMQAVSTTDLDDEFVEETAESVRQIYKKLEPKYIGHLKMNGLSFAMFLTDCVEKMNDPENNAHLSIPNEYEIIQYVAQNMRDKCLGIYRNFLEMIAESIPMSWINFNAMDQTFSKRIMKKYVGGLVGTLKQIDEFKEKFQRDMTEAKKPYQDRNSKELIYSRAGRRKHYGI</sequence>
<accession>A0A9N9CXL6</accession>
<keyword evidence="1" id="KW-0175">Coiled coil</keyword>
<dbReference type="InterPro" id="IPR027417">
    <property type="entry name" value="P-loop_NTPase"/>
</dbReference>
<dbReference type="Proteomes" id="UP000789739">
    <property type="component" value="Unassembled WGS sequence"/>
</dbReference>
<gene>
    <name evidence="3" type="ORF">PBRASI_LOCUS8586</name>
</gene>
<feature type="non-terminal residue" evidence="3">
    <location>
        <position position="1"/>
    </location>
</feature>
<keyword evidence="4" id="KW-1185">Reference proteome</keyword>
<dbReference type="SUPFAM" id="SSF52540">
    <property type="entry name" value="P-loop containing nucleoside triphosphate hydrolases"/>
    <property type="match status" value="1"/>
</dbReference>
<evidence type="ECO:0000256" key="1">
    <source>
        <dbReference type="SAM" id="Coils"/>
    </source>
</evidence>
<dbReference type="GO" id="GO:0005525">
    <property type="term" value="F:GTP binding"/>
    <property type="evidence" value="ECO:0007669"/>
    <property type="project" value="InterPro"/>
</dbReference>
<protein>
    <submittedName>
        <fullName evidence="3">9363_t:CDS:1</fullName>
    </submittedName>
</protein>
<reference evidence="3" key="1">
    <citation type="submission" date="2021-06" db="EMBL/GenBank/DDBJ databases">
        <authorList>
            <person name="Kallberg Y."/>
            <person name="Tangrot J."/>
            <person name="Rosling A."/>
        </authorList>
    </citation>
    <scope>NUCLEOTIDE SEQUENCE</scope>
    <source>
        <strain evidence="3">BR232B</strain>
    </source>
</reference>
<evidence type="ECO:0000259" key="2">
    <source>
        <dbReference type="Pfam" id="PF02263"/>
    </source>
</evidence>
<dbReference type="Gene3D" id="3.40.50.300">
    <property type="entry name" value="P-loop containing nucleotide triphosphate hydrolases"/>
    <property type="match status" value="1"/>
</dbReference>
<dbReference type="OrthoDB" id="8954335at2759"/>
<dbReference type="PANTHER" id="PTHR10751">
    <property type="entry name" value="GUANYLATE BINDING PROTEIN"/>
    <property type="match status" value="1"/>
</dbReference>
<dbReference type="InterPro" id="IPR015894">
    <property type="entry name" value="Guanylate-bd_N"/>
</dbReference>
<dbReference type="Pfam" id="PF02263">
    <property type="entry name" value="GBP"/>
    <property type="match status" value="1"/>
</dbReference>
<dbReference type="GO" id="GO:0003924">
    <property type="term" value="F:GTPase activity"/>
    <property type="evidence" value="ECO:0007669"/>
    <property type="project" value="InterPro"/>
</dbReference>
<feature type="domain" description="Guanylate-binding protein N-terminal" evidence="2">
    <location>
        <begin position="213"/>
        <end position="361"/>
    </location>
</feature>
<evidence type="ECO:0000313" key="3">
    <source>
        <dbReference type="EMBL" id="CAG8618850.1"/>
    </source>
</evidence>
<comment type="caution">
    <text evidence="3">The sequence shown here is derived from an EMBL/GenBank/DDBJ whole genome shotgun (WGS) entry which is preliminary data.</text>
</comment>
<evidence type="ECO:0000313" key="4">
    <source>
        <dbReference type="Proteomes" id="UP000789739"/>
    </source>
</evidence>
<organism evidence="3 4">
    <name type="scientific">Paraglomus brasilianum</name>
    <dbReference type="NCBI Taxonomy" id="144538"/>
    <lineage>
        <taxon>Eukaryota</taxon>
        <taxon>Fungi</taxon>
        <taxon>Fungi incertae sedis</taxon>
        <taxon>Mucoromycota</taxon>
        <taxon>Glomeromycotina</taxon>
        <taxon>Glomeromycetes</taxon>
        <taxon>Paraglomerales</taxon>
        <taxon>Paraglomeraceae</taxon>
        <taxon>Paraglomus</taxon>
    </lineage>
</organism>